<dbReference type="PANTHER" id="PTHR43918">
    <property type="entry name" value="ACETYLCHOLINESTERASE"/>
    <property type="match status" value="1"/>
</dbReference>
<dbReference type="AlphaFoldDB" id="A0A9P5D0I2"/>
<dbReference type="InterPro" id="IPR019826">
    <property type="entry name" value="Carboxylesterase_B_AS"/>
</dbReference>
<evidence type="ECO:0000256" key="3">
    <source>
        <dbReference type="RuleBase" id="RU361235"/>
    </source>
</evidence>
<dbReference type="InterPro" id="IPR029058">
    <property type="entry name" value="AB_hydrolase_fold"/>
</dbReference>
<dbReference type="PROSITE" id="PS00122">
    <property type="entry name" value="CARBOXYLESTERASE_B_1"/>
    <property type="match status" value="1"/>
</dbReference>
<feature type="signal peptide" evidence="3">
    <location>
        <begin position="1"/>
        <end position="17"/>
    </location>
</feature>
<evidence type="ECO:0000259" key="4">
    <source>
        <dbReference type="Pfam" id="PF00135"/>
    </source>
</evidence>
<feature type="domain" description="Carboxylesterase type B" evidence="4">
    <location>
        <begin position="33"/>
        <end position="360"/>
    </location>
</feature>
<reference evidence="5" key="1">
    <citation type="submission" date="2020-03" db="EMBL/GenBank/DDBJ databases">
        <title>Site-based positive gene gene selection in Geosmithia morbida across the United States reveals a broad range of putative effectors and factors for local host and environmental adapation.</title>
        <authorList>
            <person name="Onufrak A."/>
            <person name="Murdoch R.W."/>
            <person name="Gazis R."/>
            <person name="Huff M."/>
            <person name="Staton M."/>
            <person name="Klingeman W."/>
            <person name="Hadziabdic D."/>
        </authorList>
    </citation>
    <scope>NUCLEOTIDE SEQUENCE</scope>
    <source>
        <strain evidence="5">1262</strain>
    </source>
</reference>
<gene>
    <name evidence="5" type="ORF">GMORB2_7070</name>
</gene>
<evidence type="ECO:0000256" key="2">
    <source>
        <dbReference type="ARBA" id="ARBA00022801"/>
    </source>
</evidence>
<keyword evidence="2 3" id="KW-0378">Hydrolase</keyword>
<evidence type="ECO:0000313" key="5">
    <source>
        <dbReference type="EMBL" id="KAF4122763.1"/>
    </source>
</evidence>
<evidence type="ECO:0000313" key="6">
    <source>
        <dbReference type="Proteomes" id="UP000749293"/>
    </source>
</evidence>
<dbReference type="Proteomes" id="UP000749293">
    <property type="component" value="Unassembled WGS sequence"/>
</dbReference>
<proteinExistence type="inferred from homology"/>
<protein>
    <recommendedName>
        <fullName evidence="3">Carboxylic ester hydrolase</fullName>
        <ecNumber evidence="3">3.1.1.-</ecNumber>
    </recommendedName>
</protein>
<comment type="caution">
    <text evidence="5">The sequence shown here is derived from an EMBL/GenBank/DDBJ whole genome shotgun (WGS) entry which is preliminary data.</text>
</comment>
<dbReference type="Gene3D" id="3.40.50.1820">
    <property type="entry name" value="alpha/beta hydrolase"/>
    <property type="match status" value="2"/>
</dbReference>
<organism evidence="5 6">
    <name type="scientific">Geosmithia morbida</name>
    <dbReference type="NCBI Taxonomy" id="1094350"/>
    <lineage>
        <taxon>Eukaryota</taxon>
        <taxon>Fungi</taxon>
        <taxon>Dikarya</taxon>
        <taxon>Ascomycota</taxon>
        <taxon>Pezizomycotina</taxon>
        <taxon>Sordariomycetes</taxon>
        <taxon>Hypocreomycetidae</taxon>
        <taxon>Hypocreales</taxon>
        <taxon>Bionectriaceae</taxon>
        <taxon>Geosmithia</taxon>
    </lineage>
</organism>
<dbReference type="GeneID" id="55973293"/>
<dbReference type="GO" id="GO:0052689">
    <property type="term" value="F:carboxylic ester hydrolase activity"/>
    <property type="evidence" value="ECO:0007669"/>
    <property type="project" value="TreeGrafter"/>
</dbReference>
<feature type="chain" id="PRO_5040547117" description="Carboxylic ester hydrolase" evidence="3">
    <location>
        <begin position="18"/>
        <end position="527"/>
    </location>
</feature>
<name>A0A9P5D0I2_9HYPO</name>
<comment type="similarity">
    <text evidence="1 3">Belongs to the type-B carboxylesterase/lipase family.</text>
</comment>
<dbReference type="RefSeq" id="XP_035321415.1">
    <property type="nucleotide sequence ID" value="XM_035469035.1"/>
</dbReference>
<keyword evidence="3" id="KW-0732">Signal</keyword>
<accession>A0A9P5D0I2</accession>
<evidence type="ECO:0000256" key="1">
    <source>
        <dbReference type="ARBA" id="ARBA00005964"/>
    </source>
</evidence>
<keyword evidence="6" id="KW-1185">Reference proteome</keyword>
<dbReference type="PANTHER" id="PTHR43918:SF4">
    <property type="entry name" value="CARBOXYLIC ESTER HYDROLASE"/>
    <property type="match status" value="1"/>
</dbReference>
<dbReference type="EMBL" id="JAANYQ010000008">
    <property type="protein sequence ID" value="KAF4122763.1"/>
    <property type="molecule type" value="Genomic_DNA"/>
</dbReference>
<dbReference type="InterPro" id="IPR002018">
    <property type="entry name" value="CarbesteraseB"/>
</dbReference>
<dbReference type="InterPro" id="IPR050654">
    <property type="entry name" value="AChE-related_enzymes"/>
</dbReference>
<dbReference type="SUPFAM" id="SSF53474">
    <property type="entry name" value="alpha/beta-Hydrolases"/>
    <property type="match status" value="1"/>
</dbReference>
<sequence>MRLLSLSTWLYIATTLAETALSLKNEEWIVGQEVKTTSGAIVGHGSGWKPLVSEYLGVRYAEPPVGDLRFAAPQPYRSNDTHKAATVTDSCPSTSWTSANATVNYESVLGAVATQLVGAGETFSEDCLGLSIWTMPQFGDRSKAVLIWVPGGSFNSGSQALSAYNGAGLANDHDVVVVTINYRLSIFGFPGSDDLDSNLALRDLRLSIEWVRDNIEQFGGDPSRITLVGQSAGGQLVDTYSYGWRRDPIINGLIMMSGYVLPWKAKVTQQDAAAQWRRAVRALDCEEGNGGSDNATECMRRKPWQELAVLDDRNGFIFGPTPDEELVFSYPLPLLEDGKFVPVPILLGQTDDEATLFDSLGKRQSFTADIPCAARIIAAARARHDIPAWHYIYAGNWPNMDIGIGNAWHASDVPMLFGTGEFLTRRASTADERRLSSYIGNAWTSFSKDPHGGLDRISWPVFDVSDKGECHLRRIRPTVFDMGREITRKICVSEPTNIVLGGNRSANITLERNDHWVVNCTGERGTL</sequence>
<dbReference type="EC" id="3.1.1.-" evidence="3"/>
<dbReference type="OrthoDB" id="408631at2759"/>
<dbReference type="Pfam" id="PF00135">
    <property type="entry name" value="COesterase"/>
    <property type="match status" value="1"/>
</dbReference>